<keyword evidence="1" id="KW-1133">Transmembrane helix</keyword>
<gene>
    <name evidence="2" type="ORF">BN873_20013</name>
</gene>
<sequence length="141" mass="14818">MNETAGSRAVFNTPELDSGVMGEVQGLLSEFSGLVQDQVKLAALETKQAGATLITLAALGVGAAILLFSAWLGLMGVAVLFVVERGMMMGSTALALAVGFNVLLAFLLIFIAYRRSSRITFPATSRSLKALLSKESYEGLS</sequence>
<evidence type="ECO:0008006" key="4">
    <source>
        <dbReference type="Google" id="ProtNLM"/>
    </source>
</evidence>
<dbReference type="AlphaFoldDB" id="W6M4Z2"/>
<evidence type="ECO:0000313" key="2">
    <source>
        <dbReference type="EMBL" id="CDI01689.1"/>
    </source>
</evidence>
<organism evidence="2 3">
    <name type="scientific">Candidatus Competibacter denitrificans Run_A_D11</name>
    <dbReference type="NCBI Taxonomy" id="1400863"/>
    <lineage>
        <taxon>Bacteria</taxon>
        <taxon>Pseudomonadati</taxon>
        <taxon>Pseudomonadota</taxon>
        <taxon>Gammaproteobacteria</taxon>
        <taxon>Candidatus Competibacteraceae</taxon>
        <taxon>Candidatus Competibacter</taxon>
    </lineage>
</organism>
<evidence type="ECO:0000256" key="1">
    <source>
        <dbReference type="SAM" id="Phobius"/>
    </source>
</evidence>
<feature type="transmembrane region" description="Helical" evidence="1">
    <location>
        <begin position="93"/>
        <end position="113"/>
    </location>
</feature>
<dbReference type="STRING" id="1400863.BN873_20013"/>
<evidence type="ECO:0000313" key="3">
    <source>
        <dbReference type="Proteomes" id="UP000035760"/>
    </source>
</evidence>
<keyword evidence="1" id="KW-0812">Transmembrane</keyword>
<dbReference type="RefSeq" id="WP_139031645.1">
    <property type="nucleotide sequence ID" value="NZ_CBTJ020000025.1"/>
</dbReference>
<dbReference type="Pfam" id="PF07332">
    <property type="entry name" value="Phage_holin_3_6"/>
    <property type="match status" value="1"/>
</dbReference>
<reference evidence="2" key="1">
    <citation type="submission" date="2013-07" db="EMBL/GenBank/DDBJ databases">
        <authorList>
            <person name="McIlroy S."/>
        </authorList>
    </citation>
    <scope>NUCLEOTIDE SEQUENCE [LARGE SCALE GENOMIC DNA]</scope>
    <source>
        <strain evidence="2">Run_A_D11</strain>
    </source>
</reference>
<protein>
    <recommendedName>
        <fullName evidence="4">Transmembrane protein</fullName>
    </recommendedName>
</protein>
<feature type="transmembrane region" description="Helical" evidence="1">
    <location>
        <begin position="53"/>
        <end position="81"/>
    </location>
</feature>
<comment type="caution">
    <text evidence="2">The sequence shown here is derived from an EMBL/GenBank/DDBJ whole genome shotgun (WGS) entry which is preliminary data.</text>
</comment>
<dbReference type="InterPro" id="IPR009937">
    <property type="entry name" value="Phage_holin_3_6"/>
</dbReference>
<dbReference type="EMBL" id="CBTJ020000025">
    <property type="protein sequence ID" value="CDI01689.1"/>
    <property type="molecule type" value="Genomic_DNA"/>
</dbReference>
<name>W6M4Z2_9GAMM</name>
<accession>W6M4Z2</accession>
<keyword evidence="3" id="KW-1185">Reference proteome</keyword>
<dbReference type="Proteomes" id="UP000035760">
    <property type="component" value="Unassembled WGS sequence"/>
</dbReference>
<reference evidence="2" key="2">
    <citation type="submission" date="2014-03" db="EMBL/GenBank/DDBJ databases">
        <title>Candidatus Competibacter-lineage genomes retrieved from metagenomes reveal functional metabolic diversity.</title>
        <authorList>
            <person name="McIlroy S.J."/>
            <person name="Albertsen M."/>
            <person name="Andresen E.K."/>
            <person name="Saunders A.M."/>
            <person name="Kristiansen R."/>
            <person name="Stokholm-Bjerregaard M."/>
            <person name="Nielsen K.L."/>
            <person name="Nielsen P.H."/>
        </authorList>
    </citation>
    <scope>NUCLEOTIDE SEQUENCE</scope>
    <source>
        <strain evidence="2">Run_A_D11</strain>
    </source>
</reference>
<proteinExistence type="predicted"/>
<keyword evidence="1" id="KW-0472">Membrane</keyword>